<evidence type="ECO:0000313" key="3">
    <source>
        <dbReference type="Proteomes" id="UP000541444"/>
    </source>
</evidence>
<dbReference type="PANTHER" id="PTHR46862:SF5">
    <property type="entry name" value="OS02G0170000 PROTEIN"/>
    <property type="match status" value="1"/>
</dbReference>
<dbReference type="PANTHER" id="PTHR46862">
    <property type="entry name" value="OS07G0661900 PROTEIN"/>
    <property type="match status" value="1"/>
</dbReference>
<keyword evidence="1" id="KW-0677">Repeat</keyword>
<dbReference type="AlphaFoldDB" id="A0A7J7LIM1"/>
<evidence type="ECO:0008006" key="4">
    <source>
        <dbReference type="Google" id="ProtNLM"/>
    </source>
</evidence>
<dbReference type="EMBL" id="JACGCM010002261">
    <property type="protein sequence ID" value="KAF6142364.1"/>
    <property type="molecule type" value="Genomic_DNA"/>
</dbReference>
<dbReference type="InterPro" id="IPR002885">
    <property type="entry name" value="PPR_rpt"/>
</dbReference>
<dbReference type="NCBIfam" id="TIGR00756">
    <property type="entry name" value="PPR"/>
    <property type="match status" value="1"/>
</dbReference>
<dbReference type="Gene3D" id="1.25.40.10">
    <property type="entry name" value="Tetratricopeptide repeat domain"/>
    <property type="match status" value="1"/>
</dbReference>
<sequence>MSGGRDEEKGQWIPELQHFALGVPIVLAGTKLGKVQEASLLFIKIQEEGLKPGKVSYNIMLNIYATVGLVDEAEKLFEAIIMTMGACNRKNGRLQYCEWYSKFVSRRLNHCLKMISIVQKGKFGVTPNILVYF</sequence>
<proteinExistence type="predicted"/>
<name>A0A7J7LIM1_9MAGN</name>
<organism evidence="2 3">
    <name type="scientific">Kingdonia uniflora</name>
    <dbReference type="NCBI Taxonomy" id="39325"/>
    <lineage>
        <taxon>Eukaryota</taxon>
        <taxon>Viridiplantae</taxon>
        <taxon>Streptophyta</taxon>
        <taxon>Embryophyta</taxon>
        <taxon>Tracheophyta</taxon>
        <taxon>Spermatophyta</taxon>
        <taxon>Magnoliopsida</taxon>
        <taxon>Ranunculales</taxon>
        <taxon>Circaeasteraceae</taxon>
        <taxon>Kingdonia</taxon>
    </lineage>
</organism>
<reference evidence="2 3" key="1">
    <citation type="journal article" date="2020" name="IScience">
        <title>Genome Sequencing of the Endangered Kingdonia uniflora (Circaeasteraceae, Ranunculales) Reveals Potential Mechanisms of Evolutionary Specialization.</title>
        <authorList>
            <person name="Sun Y."/>
            <person name="Deng T."/>
            <person name="Zhang A."/>
            <person name="Moore M.J."/>
            <person name="Landis J.B."/>
            <person name="Lin N."/>
            <person name="Zhang H."/>
            <person name="Zhang X."/>
            <person name="Huang J."/>
            <person name="Zhang X."/>
            <person name="Sun H."/>
            <person name="Wang H."/>
        </authorList>
    </citation>
    <scope>NUCLEOTIDE SEQUENCE [LARGE SCALE GENOMIC DNA]</scope>
    <source>
        <strain evidence="2">TB1705</strain>
        <tissue evidence="2">Leaf</tissue>
    </source>
</reference>
<keyword evidence="3" id="KW-1185">Reference proteome</keyword>
<gene>
    <name evidence="2" type="ORF">GIB67_023389</name>
</gene>
<evidence type="ECO:0000313" key="2">
    <source>
        <dbReference type="EMBL" id="KAF6142364.1"/>
    </source>
</evidence>
<protein>
    <recommendedName>
        <fullName evidence="4">Pentatricopeptide repeat-containing protein</fullName>
    </recommendedName>
</protein>
<dbReference type="Proteomes" id="UP000541444">
    <property type="component" value="Unassembled WGS sequence"/>
</dbReference>
<evidence type="ECO:0000256" key="1">
    <source>
        <dbReference type="ARBA" id="ARBA00022737"/>
    </source>
</evidence>
<comment type="caution">
    <text evidence="2">The sequence shown here is derived from an EMBL/GenBank/DDBJ whole genome shotgun (WGS) entry which is preliminary data.</text>
</comment>
<dbReference type="Pfam" id="PF12854">
    <property type="entry name" value="PPR_1"/>
    <property type="match status" value="1"/>
</dbReference>
<dbReference type="OrthoDB" id="1744221at2759"/>
<accession>A0A7J7LIM1</accession>
<dbReference type="InterPro" id="IPR011990">
    <property type="entry name" value="TPR-like_helical_dom_sf"/>
</dbReference>